<evidence type="ECO:0000256" key="4">
    <source>
        <dbReference type="SAM" id="MobiDB-lite"/>
    </source>
</evidence>
<comment type="function">
    <text evidence="3">Catalyzes the reversible phosphorylation of S-methyl-5'-thioadenosine (MTA) to adenine and 5-methylthioribose-1-phosphate. Involved in the breakdown of MTA, a major by-product of polyamine biosynthesis. Responsible for the first step in the methionine salvage pathway after MTA has been generated from S-adenosylmethionine. Has broad substrate specificity with 6-aminopurine nucleosides as preferred substrates.</text>
</comment>
<comment type="pathway">
    <text evidence="3">Amino-acid biosynthesis; L-methionine biosynthesis via salvage pathway; S-methyl-5-thio-alpha-D-ribose 1-phosphate from S-methyl-5'-thioadenosine (phosphorylase route): step 1/1.</text>
</comment>
<feature type="region of interest" description="Disordered" evidence="4">
    <location>
        <begin position="324"/>
        <end position="383"/>
    </location>
</feature>
<comment type="similarity">
    <text evidence="3">Belongs to the PNP/MTAP phosphorylase family. MTAP subfamily.</text>
</comment>
<comment type="catalytic activity">
    <reaction evidence="3">
        <text>S-methyl-5'-thioadenosine + phosphate = 5-(methylsulfanyl)-alpha-D-ribose 1-phosphate + adenine</text>
        <dbReference type="Rhea" id="RHEA:11852"/>
        <dbReference type="ChEBI" id="CHEBI:16708"/>
        <dbReference type="ChEBI" id="CHEBI:17509"/>
        <dbReference type="ChEBI" id="CHEBI:43474"/>
        <dbReference type="ChEBI" id="CHEBI:58533"/>
        <dbReference type="EC" id="2.4.2.28"/>
    </reaction>
</comment>
<dbReference type="SUPFAM" id="SSF53167">
    <property type="entry name" value="Purine and uridine phosphorylases"/>
    <property type="match status" value="1"/>
</dbReference>
<evidence type="ECO:0000256" key="2">
    <source>
        <dbReference type="ARBA" id="ARBA00022679"/>
    </source>
</evidence>
<dbReference type="InterPro" id="IPR035994">
    <property type="entry name" value="Nucleoside_phosphorylase_sf"/>
</dbReference>
<keyword evidence="7" id="KW-1185">Reference proteome</keyword>
<proteinExistence type="inferred from homology"/>
<feature type="domain" description="Nucleoside phosphorylase" evidence="5">
    <location>
        <begin position="30"/>
        <end position="245"/>
    </location>
</feature>
<dbReference type="CDD" id="cd09010">
    <property type="entry name" value="MTAP_SsMTAPII_like_MTIP"/>
    <property type="match status" value="1"/>
</dbReference>
<feature type="site" description="Important for substrate specificity" evidence="3">
    <location>
        <position position="192"/>
    </location>
</feature>
<feature type="site" description="Important for substrate specificity" evidence="3">
    <location>
        <position position="278"/>
    </location>
</feature>
<dbReference type="PANTHER" id="PTHR42679">
    <property type="entry name" value="S-METHYL-5'-THIOADENOSINE PHOSPHORYLASE"/>
    <property type="match status" value="1"/>
</dbReference>
<dbReference type="InterPro" id="IPR010044">
    <property type="entry name" value="MTAP"/>
</dbReference>
<keyword evidence="1 3" id="KW-0328">Glycosyltransferase</keyword>
<evidence type="ECO:0000256" key="3">
    <source>
        <dbReference type="HAMAP-Rule" id="MF_01963"/>
    </source>
</evidence>
<evidence type="ECO:0000259" key="5">
    <source>
        <dbReference type="Pfam" id="PF01048"/>
    </source>
</evidence>
<evidence type="ECO:0000256" key="1">
    <source>
        <dbReference type="ARBA" id="ARBA00022676"/>
    </source>
</evidence>
<feature type="binding site" evidence="3">
    <location>
        <position position="211"/>
    </location>
    <ligand>
        <name>phosphate</name>
        <dbReference type="ChEBI" id="CHEBI:43474"/>
    </ligand>
</feature>
<dbReference type="Pfam" id="PF01048">
    <property type="entry name" value="PNP_UDP_1"/>
    <property type="match status" value="1"/>
</dbReference>
<accession>A0ABY2IKN2</accession>
<dbReference type="EC" id="2.4.2.28" evidence="3"/>
<keyword evidence="2 3" id="KW-0808">Transferase</keyword>
<protein>
    <recommendedName>
        <fullName evidence="3">S-methyl-5'-thioadenosine phosphorylase</fullName>
        <ecNumber evidence="3">2.4.2.28</ecNumber>
    </recommendedName>
    <alternativeName>
        <fullName evidence="3">5'-methylthioadenosine phosphorylase</fullName>
        <shortName evidence="3">MTA phosphorylase</shortName>
        <shortName evidence="3">MTAP</shortName>
    </alternativeName>
</protein>
<evidence type="ECO:0000313" key="6">
    <source>
        <dbReference type="EMBL" id="TFC19348.1"/>
    </source>
</evidence>
<name>A0ABY2IKN2_9MICO</name>
<gene>
    <name evidence="3" type="primary">mtnP</name>
    <name evidence="6" type="ORF">E3O46_12330</name>
</gene>
<organism evidence="6 7">
    <name type="scientific">Cryobacterium glucosi</name>
    <dbReference type="NCBI Taxonomy" id="1259175"/>
    <lineage>
        <taxon>Bacteria</taxon>
        <taxon>Bacillati</taxon>
        <taxon>Actinomycetota</taxon>
        <taxon>Actinomycetes</taxon>
        <taxon>Micrococcales</taxon>
        <taxon>Microbacteriaceae</taxon>
        <taxon>Cryobacterium</taxon>
    </lineage>
</organism>
<dbReference type="EMBL" id="SOFS01000025">
    <property type="protein sequence ID" value="TFC19348.1"/>
    <property type="molecule type" value="Genomic_DNA"/>
</dbReference>
<sequence>MQDWTPRPPNEEHRVTEQTPAQPLAHAPVEIAVIGGSGLYRLFDAGTVTSITIDTPYGSTSAPITVGERAGRRVAFLPRHGAGHTEAPHRINYRANIWALASLGVRAIISSSAVGGVSPEYPPGLLVVTDQFIDRTSGRADTFFDEGVVAHLAAADPFDPVLRRTAVAALNALGERFAPTGTVVVIQGPRFSTRAESLWFRAAGAHIVNMTQYPEVVLASELGIGTVNLSFVTDADAGLAPAEPGADAAASALEAHLPETTLTETALPGTTETDAVTAELVFARLAAAQPRILAAIDGILRGIPAGYAPRTLIDPELVRTVLDRPVRPVRPGQPTRLSTETAADAETEPGTVPTPDPRPSPGPPPVPHPVPVPAPTTEPGPAR</sequence>
<comment type="caution">
    <text evidence="6">The sequence shown here is derived from an EMBL/GenBank/DDBJ whole genome shotgun (WGS) entry which is preliminary data.</text>
</comment>
<dbReference type="InterPro" id="IPR000845">
    <property type="entry name" value="Nucleoside_phosphorylase_d"/>
</dbReference>
<comment type="subunit">
    <text evidence="3">Homohexamer. Dimer of a homotrimer.</text>
</comment>
<feature type="region of interest" description="Disordered" evidence="4">
    <location>
        <begin position="1"/>
        <end position="22"/>
    </location>
</feature>
<reference evidence="6 7" key="1">
    <citation type="submission" date="2019-03" db="EMBL/GenBank/DDBJ databases">
        <title>Genomics of glacier-inhabiting Cryobacterium strains.</title>
        <authorList>
            <person name="Liu Q."/>
            <person name="Xin Y.-H."/>
        </authorList>
    </citation>
    <scope>NUCLEOTIDE SEQUENCE [LARGE SCALE GENOMIC DNA]</scope>
    <source>
        <strain evidence="6 7">MDB1-5</strain>
    </source>
</reference>
<dbReference type="Gene3D" id="3.40.50.1580">
    <property type="entry name" value="Nucleoside phosphorylase domain"/>
    <property type="match status" value="1"/>
</dbReference>
<evidence type="ECO:0000313" key="7">
    <source>
        <dbReference type="Proteomes" id="UP000297604"/>
    </source>
</evidence>
<feature type="binding site" evidence="3">
    <location>
        <begin position="112"/>
        <end position="113"/>
    </location>
    <ligand>
        <name>phosphate</name>
        <dbReference type="ChEBI" id="CHEBI:43474"/>
    </ligand>
</feature>
<feature type="compositionally biased region" description="Pro residues" evidence="4">
    <location>
        <begin position="352"/>
        <end position="383"/>
    </location>
</feature>
<dbReference type="Proteomes" id="UP000297604">
    <property type="component" value="Unassembled WGS sequence"/>
</dbReference>
<dbReference type="HAMAP" id="MF_01963">
    <property type="entry name" value="MTAP"/>
    <property type="match status" value="1"/>
</dbReference>
<feature type="binding site" evidence="3">
    <location>
        <position position="210"/>
    </location>
    <ligand>
        <name>substrate</name>
    </ligand>
</feature>
<feature type="binding site" evidence="3">
    <location>
        <begin position="234"/>
        <end position="236"/>
    </location>
    <ligand>
        <name>substrate</name>
    </ligand>
</feature>
<dbReference type="PANTHER" id="PTHR42679:SF2">
    <property type="entry name" value="S-METHYL-5'-THIOADENOSINE PHOSPHORYLASE"/>
    <property type="match status" value="1"/>
</dbReference>
<keyword evidence="3" id="KW-0660">Purine salvage</keyword>
<feature type="binding site" evidence="3">
    <location>
        <begin position="79"/>
        <end position="80"/>
    </location>
    <ligand>
        <name>phosphate</name>
        <dbReference type="ChEBI" id="CHEBI:43474"/>
    </ligand>
</feature>
<feature type="binding site" evidence="3">
    <location>
        <position position="37"/>
    </location>
    <ligand>
        <name>phosphate</name>
        <dbReference type="ChEBI" id="CHEBI:43474"/>
    </ligand>
</feature>